<dbReference type="Proteomes" id="UP000593575">
    <property type="component" value="Unassembled WGS sequence"/>
</dbReference>
<dbReference type="EMBL" id="JABFAE010000008">
    <property type="protein sequence ID" value="MBA0834389.1"/>
    <property type="molecule type" value="Genomic_DNA"/>
</dbReference>
<evidence type="ECO:0000313" key="1">
    <source>
        <dbReference type="EMBL" id="MBA0834389.1"/>
    </source>
</evidence>
<keyword evidence="2" id="KW-1185">Reference proteome</keyword>
<proteinExistence type="predicted"/>
<comment type="caution">
    <text evidence="1">The sequence shown here is derived from an EMBL/GenBank/DDBJ whole genome shotgun (WGS) entry which is preliminary data.</text>
</comment>
<organism evidence="1 2">
    <name type="scientific">Gossypium armourianum</name>
    <dbReference type="NCBI Taxonomy" id="34283"/>
    <lineage>
        <taxon>Eukaryota</taxon>
        <taxon>Viridiplantae</taxon>
        <taxon>Streptophyta</taxon>
        <taxon>Embryophyta</taxon>
        <taxon>Tracheophyta</taxon>
        <taxon>Spermatophyta</taxon>
        <taxon>Magnoliopsida</taxon>
        <taxon>eudicotyledons</taxon>
        <taxon>Gunneridae</taxon>
        <taxon>Pentapetalae</taxon>
        <taxon>rosids</taxon>
        <taxon>malvids</taxon>
        <taxon>Malvales</taxon>
        <taxon>Malvaceae</taxon>
        <taxon>Malvoideae</taxon>
        <taxon>Gossypium</taxon>
    </lineage>
</organism>
<name>A0A7J9JIZ8_9ROSI</name>
<protein>
    <submittedName>
        <fullName evidence="1">Uncharacterized protein</fullName>
    </submittedName>
</protein>
<feature type="non-terminal residue" evidence="1">
    <location>
        <position position="139"/>
    </location>
</feature>
<evidence type="ECO:0000313" key="2">
    <source>
        <dbReference type="Proteomes" id="UP000593575"/>
    </source>
</evidence>
<reference evidence="1 2" key="1">
    <citation type="journal article" date="2019" name="Genome Biol. Evol.">
        <title>Insights into the evolution of the New World diploid cottons (Gossypium, subgenus Houzingenia) based on genome sequencing.</title>
        <authorList>
            <person name="Grover C.E."/>
            <person name="Arick M.A. 2nd"/>
            <person name="Thrash A."/>
            <person name="Conover J.L."/>
            <person name="Sanders W.S."/>
            <person name="Peterson D.G."/>
            <person name="Frelichowski J.E."/>
            <person name="Scheffler J.A."/>
            <person name="Scheffler B.E."/>
            <person name="Wendel J.F."/>
        </authorList>
    </citation>
    <scope>NUCLEOTIDE SEQUENCE [LARGE SCALE GENOMIC DNA]</scope>
    <source>
        <strain evidence="1">6</strain>
        <tissue evidence="1">Leaf</tissue>
    </source>
</reference>
<sequence>QQPLLRGVGRFGVTGGFRGRCWGGCQLRVVLGGKFLGECTINFMAMETGSMGNLMGKFLDYDTTSQRNYLNNYMSIRVHLNANDPLMRRKKLRKPEVILRKPHSIMNVYRLFAIYVGLLGIVKGNYVKLVELSEAEIWL</sequence>
<dbReference type="AlphaFoldDB" id="A0A7J9JIZ8"/>
<gene>
    <name evidence="1" type="ORF">Goarm_006748</name>
</gene>
<accession>A0A7J9JIZ8</accession>
<feature type="non-terminal residue" evidence="1">
    <location>
        <position position="1"/>
    </location>
</feature>